<comment type="caution">
    <text evidence="3">The sequence shown here is derived from an EMBL/GenBank/DDBJ whole genome shotgun (WGS) entry which is preliminary data.</text>
</comment>
<dbReference type="EMBL" id="JABFOF010000003">
    <property type="protein sequence ID" value="KAG2403386.1"/>
    <property type="molecule type" value="Genomic_DNA"/>
</dbReference>
<name>A0A8T0KUI8_PHAAN</name>
<gene>
    <name evidence="3" type="ORF">HKW66_Vig0186730</name>
</gene>
<sequence>MYGDENAVELSVNLEKKKVITLNLLKRVVVDKLQAKHIIVVGLLDLIRRILFSLSLSLQCSSPEMANFHRNNVENVVLGHHRSKSTSIAGGHFRMWHSLSTTSFCRLVFNAVSCGTNSRYVERSDTYSKRHHHQPKQQHRHKMKPNNEDLLNLAEVKADTETKKKEDKLEELKSLVKELLKEDEIEKEKESMTRRREATSKVRLLTKEDLEVCSLMFNV</sequence>
<evidence type="ECO:0000313" key="4">
    <source>
        <dbReference type="Proteomes" id="UP000743370"/>
    </source>
</evidence>
<protein>
    <submittedName>
        <fullName evidence="3">Uncharacterized protein</fullName>
    </submittedName>
</protein>
<evidence type="ECO:0000256" key="1">
    <source>
        <dbReference type="SAM" id="Coils"/>
    </source>
</evidence>
<dbReference type="PANTHER" id="PTHR46700">
    <property type="entry name" value="ARM REPEAT SUPERFAMILY PROTEIN"/>
    <property type="match status" value="1"/>
</dbReference>
<feature type="compositionally biased region" description="Basic residues" evidence="2">
    <location>
        <begin position="129"/>
        <end position="144"/>
    </location>
</feature>
<feature type="coiled-coil region" evidence="1">
    <location>
        <begin position="158"/>
        <end position="189"/>
    </location>
</feature>
<organism evidence="3 4">
    <name type="scientific">Phaseolus angularis</name>
    <name type="common">Azuki bean</name>
    <name type="synonym">Vigna angularis</name>
    <dbReference type="NCBI Taxonomy" id="3914"/>
    <lineage>
        <taxon>Eukaryota</taxon>
        <taxon>Viridiplantae</taxon>
        <taxon>Streptophyta</taxon>
        <taxon>Embryophyta</taxon>
        <taxon>Tracheophyta</taxon>
        <taxon>Spermatophyta</taxon>
        <taxon>Magnoliopsida</taxon>
        <taxon>eudicotyledons</taxon>
        <taxon>Gunneridae</taxon>
        <taxon>Pentapetalae</taxon>
        <taxon>rosids</taxon>
        <taxon>fabids</taxon>
        <taxon>Fabales</taxon>
        <taxon>Fabaceae</taxon>
        <taxon>Papilionoideae</taxon>
        <taxon>50 kb inversion clade</taxon>
        <taxon>NPAAA clade</taxon>
        <taxon>indigoferoid/millettioid clade</taxon>
        <taxon>Phaseoleae</taxon>
        <taxon>Vigna</taxon>
    </lineage>
</organism>
<keyword evidence="1" id="KW-0175">Coiled coil</keyword>
<dbReference type="AlphaFoldDB" id="A0A8T0KUI8"/>
<proteinExistence type="predicted"/>
<dbReference type="Proteomes" id="UP000743370">
    <property type="component" value="Unassembled WGS sequence"/>
</dbReference>
<evidence type="ECO:0000313" key="3">
    <source>
        <dbReference type="EMBL" id="KAG2403386.1"/>
    </source>
</evidence>
<accession>A0A8T0KUI8</accession>
<dbReference type="PANTHER" id="PTHR46700:SF6">
    <property type="entry name" value="ARMADILLO_BETA-CATENIN-LIKE REPEAT PROTEIN"/>
    <property type="match status" value="1"/>
</dbReference>
<reference evidence="3 4" key="1">
    <citation type="submission" date="2020-05" db="EMBL/GenBank/DDBJ databases">
        <title>Vigna angularis (adzuki bean) Var. LongXiaoDou No. 4 denovo assembly.</title>
        <authorList>
            <person name="Xiang H."/>
        </authorList>
    </citation>
    <scope>NUCLEOTIDE SEQUENCE [LARGE SCALE GENOMIC DNA]</scope>
    <source>
        <tissue evidence="3">Leaf</tissue>
    </source>
</reference>
<feature type="region of interest" description="Disordered" evidence="2">
    <location>
        <begin position="124"/>
        <end position="148"/>
    </location>
</feature>
<evidence type="ECO:0000256" key="2">
    <source>
        <dbReference type="SAM" id="MobiDB-lite"/>
    </source>
</evidence>